<feature type="chain" id="PRO_5012342703" description="Curlin associated repeat-containing protein" evidence="1">
    <location>
        <begin position="20"/>
        <end position="196"/>
    </location>
</feature>
<proteinExistence type="predicted"/>
<evidence type="ECO:0000313" key="3">
    <source>
        <dbReference type="Proteomes" id="UP000186684"/>
    </source>
</evidence>
<keyword evidence="1" id="KW-0732">Signal</keyword>
<dbReference type="EMBL" id="FTOQ01000007">
    <property type="protein sequence ID" value="SIS95168.1"/>
    <property type="molecule type" value="Genomic_DNA"/>
</dbReference>
<protein>
    <recommendedName>
        <fullName evidence="4">Curlin associated repeat-containing protein</fullName>
    </recommendedName>
</protein>
<accession>A0A1N7NAA9</accession>
<sequence length="196" mass="20197">MKTLTISALAIAFAGSAYAQDAYVNQLGDNLTGMNYAEYSTGNDATQVIVQQGVGYSAGQLSRGAGNSATTYQIDSTNTFINSLPNEGSTAGGPAAESLIWQSGDGFQNGYNTAVAVQLNQQGPGSQNSTFLSQIIQEGNDNTAVNWTQNQGNTNGMAGVSLLLPTTLSANVTPGTTPLPTPVVNVNFPYGSSITN</sequence>
<dbReference type="OrthoDB" id="9984719at2"/>
<evidence type="ECO:0000256" key="1">
    <source>
        <dbReference type="SAM" id="SignalP"/>
    </source>
</evidence>
<feature type="signal peptide" evidence="1">
    <location>
        <begin position="1"/>
        <end position="19"/>
    </location>
</feature>
<organism evidence="2 3">
    <name type="scientific">Roseivivax lentus</name>
    <dbReference type="NCBI Taxonomy" id="633194"/>
    <lineage>
        <taxon>Bacteria</taxon>
        <taxon>Pseudomonadati</taxon>
        <taxon>Pseudomonadota</taxon>
        <taxon>Alphaproteobacteria</taxon>
        <taxon>Rhodobacterales</taxon>
        <taxon>Roseobacteraceae</taxon>
        <taxon>Roseivivax</taxon>
    </lineage>
</organism>
<reference evidence="3" key="1">
    <citation type="submission" date="2017-01" db="EMBL/GenBank/DDBJ databases">
        <authorList>
            <person name="Varghese N."/>
            <person name="Submissions S."/>
        </authorList>
    </citation>
    <scope>NUCLEOTIDE SEQUENCE [LARGE SCALE GENOMIC DNA]</scope>
    <source>
        <strain evidence="3">DSM 29430</strain>
    </source>
</reference>
<gene>
    <name evidence="2" type="ORF">SAMN05421759_107118</name>
</gene>
<name>A0A1N7NAA9_9RHOB</name>
<evidence type="ECO:0008006" key="4">
    <source>
        <dbReference type="Google" id="ProtNLM"/>
    </source>
</evidence>
<dbReference type="RefSeq" id="WP_076448452.1">
    <property type="nucleotide sequence ID" value="NZ_FTOQ01000007.1"/>
</dbReference>
<dbReference type="Proteomes" id="UP000186684">
    <property type="component" value="Unassembled WGS sequence"/>
</dbReference>
<keyword evidence="3" id="KW-1185">Reference proteome</keyword>
<evidence type="ECO:0000313" key="2">
    <source>
        <dbReference type="EMBL" id="SIS95168.1"/>
    </source>
</evidence>
<dbReference type="AlphaFoldDB" id="A0A1N7NAA9"/>